<evidence type="ECO:0000313" key="1">
    <source>
        <dbReference type="EMBL" id="SDD25485.1"/>
    </source>
</evidence>
<dbReference type="STRING" id="675864.SAMN04489747_0558"/>
<gene>
    <name evidence="1" type="ORF">SAMN04489747_0558</name>
</gene>
<proteinExistence type="predicted"/>
<sequence length="74" mass="8093">MPDVSVTLSADEALVLLDWLAIENEVEKVAVDPAVRQAMWNLEALLERVVAAVVAEDYAEQVDQAKARLTPSTD</sequence>
<keyword evidence="2" id="KW-1185">Reference proteome</keyword>
<dbReference type="OrthoDB" id="2989479at2"/>
<protein>
    <submittedName>
        <fullName evidence="1">Uncharacterized protein</fullName>
    </submittedName>
</protein>
<dbReference type="Proteomes" id="UP000198546">
    <property type="component" value="Chromosome i"/>
</dbReference>
<dbReference type="RefSeq" id="WP_090590420.1">
    <property type="nucleotide sequence ID" value="NZ_LT629688.1"/>
</dbReference>
<dbReference type="EMBL" id="LT629688">
    <property type="protein sequence ID" value="SDD25485.1"/>
    <property type="molecule type" value="Genomic_DNA"/>
</dbReference>
<reference evidence="1 2" key="1">
    <citation type="submission" date="2016-10" db="EMBL/GenBank/DDBJ databases">
        <authorList>
            <person name="de Groot N.N."/>
        </authorList>
    </citation>
    <scope>NUCLEOTIDE SEQUENCE [LARGE SCALE GENOMIC DNA]</scope>
    <source>
        <strain evidence="1 2">MON 2.2</strain>
    </source>
</reference>
<organism evidence="1 2">
    <name type="scientific">Auraticoccus monumenti</name>
    <dbReference type="NCBI Taxonomy" id="675864"/>
    <lineage>
        <taxon>Bacteria</taxon>
        <taxon>Bacillati</taxon>
        <taxon>Actinomycetota</taxon>
        <taxon>Actinomycetes</taxon>
        <taxon>Propionibacteriales</taxon>
        <taxon>Propionibacteriaceae</taxon>
        <taxon>Auraticoccus</taxon>
    </lineage>
</organism>
<accession>A0A1G6TB00</accession>
<evidence type="ECO:0000313" key="2">
    <source>
        <dbReference type="Proteomes" id="UP000198546"/>
    </source>
</evidence>
<name>A0A1G6TB00_9ACTN</name>
<dbReference type="AlphaFoldDB" id="A0A1G6TB00"/>